<organism evidence="1 2">
    <name type="scientific">Dermatophagoides farinae</name>
    <name type="common">American house dust mite</name>
    <dbReference type="NCBI Taxonomy" id="6954"/>
    <lineage>
        <taxon>Eukaryota</taxon>
        <taxon>Metazoa</taxon>
        <taxon>Ecdysozoa</taxon>
        <taxon>Arthropoda</taxon>
        <taxon>Chelicerata</taxon>
        <taxon>Arachnida</taxon>
        <taxon>Acari</taxon>
        <taxon>Acariformes</taxon>
        <taxon>Sarcoptiformes</taxon>
        <taxon>Astigmata</taxon>
        <taxon>Psoroptidia</taxon>
        <taxon>Analgoidea</taxon>
        <taxon>Pyroglyphidae</taxon>
        <taxon>Dermatophagoidinae</taxon>
        <taxon>Dermatophagoides</taxon>
    </lineage>
</organism>
<name>A0A922KWP6_DERFA</name>
<evidence type="ECO:0000313" key="2">
    <source>
        <dbReference type="Proteomes" id="UP000790347"/>
    </source>
</evidence>
<sequence length="25" mass="3030">MLKDRESLGSDIRYGSQWITRFSRK</sequence>
<gene>
    <name evidence="1" type="ORF">DERF_014369</name>
</gene>
<reference evidence="1" key="1">
    <citation type="submission" date="2013-05" db="EMBL/GenBank/DDBJ databases">
        <authorList>
            <person name="Yim A.K.Y."/>
            <person name="Chan T.F."/>
            <person name="Ji K.M."/>
            <person name="Liu X.Y."/>
            <person name="Zhou J.W."/>
            <person name="Li R.Q."/>
            <person name="Yang K.Y."/>
            <person name="Li J."/>
            <person name="Li M."/>
            <person name="Law P.T.W."/>
            <person name="Wu Y.L."/>
            <person name="Cai Z.L."/>
            <person name="Qin H."/>
            <person name="Bao Y."/>
            <person name="Leung R.K.K."/>
            <person name="Ng P.K.S."/>
            <person name="Zou J."/>
            <person name="Zhong X.J."/>
            <person name="Ran P.X."/>
            <person name="Zhong N.S."/>
            <person name="Liu Z.G."/>
            <person name="Tsui S.K.W."/>
        </authorList>
    </citation>
    <scope>NUCLEOTIDE SEQUENCE</scope>
    <source>
        <strain evidence="1">Derf</strain>
        <tissue evidence="1">Whole organism</tissue>
    </source>
</reference>
<dbReference type="AlphaFoldDB" id="A0A922KWP6"/>
<dbReference type="Proteomes" id="UP000790347">
    <property type="component" value="Unassembled WGS sequence"/>
</dbReference>
<proteinExistence type="predicted"/>
<comment type="caution">
    <text evidence="1">The sequence shown here is derived from an EMBL/GenBank/DDBJ whole genome shotgun (WGS) entry which is preliminary data.</text>
</comment>
<accession>A0A922KWP6</accession>
<reference evidence="1" key="2">
    <citation type="journal article" date="2022" name="Res Sq">
        <title>Comparative Genomics Reveals Insights into the Divergent Evolution of Astigmatic Mites and Household Pest Adaptations.</title>
        <authorList>
            <person name="Xiong Q."/>
            <person name="Wan A.T.-Y."/>
            <person name="Liu X.-Y."/>
            <person name="Fung C.S.-H."/>
            <person name="Xiao X."/>
            <person name="Malainual N."/>
            <person name="Hou J."/>
            <person name="Wang L."/>
            <person name="Wang M."/>
            <person name="Yang K."/>
            <person name="Cui Y."/>
            <person name="Leung E."/>
            <person name="Nong W."/>
            <person name="Shin S.-K."/>
            <person name="Au S."/>
            <person name="Jeong K.Y."/>
            <person name="Chew F.T."/>
            <person name="Hui J."/>
            <person name="Leung T.F."/>
            <person name="Tungtrongchitr A."/>
            <person name="Zhong N."/>
            <person name="Liu Z."/>
            <person name="Tsui S."/>
        </authorList>
    </citation>
    <scope>NUCLEOTIDE SEQUENCE</scope>
    <source>
        <strain evidence="1">Derf</strain>
        <tissue evidence="1">Whole organism</tissue>
    </source>
</reference>
<dbReference type="EMBL" id="ASGP02000008">
    <property type="protein sequence ID" value="KAH9493630.1"/>
    <property type="molecule type" value="Genomic_DNA"/>
</dbReference>
<evidence type="ECO:0000313" key="1">
    <source>
        <dbReference type="EMBL" id="KAH9493630.1"/>
    </source>
</evidence>
<keyword evidence="2" id="KW-1185">Reference proteome</keyword>
<protein>
    <submittedName>
        <fullName evidence="1">Uncharacterized protein</fullName>
    </submittedName>
</protein>